<evidence type="ECO:0000256" key="1">
    <source>
        <dbReference type="SAM" id="Phobius"/>
    </source>
</evidence>
<reference evidence="2 3" key="1">
    <citation type="submission" date="2016-12" db="EMBL/GenBank/DDBJ databases">
        <title>Candidatus Reconcilibacillus cellulovorans genome.</title>
        <authorList>
            <person name="Kolinko S."/>
            <person name="Wu Y.-W."/>
            <person name="Tachea F."/>
            <person name="Denzel E."/>
            <person name="Hiras J."/>
            <person name="Baecker N."/>
            <person name="Chan L.J."/>
            <person name="Eichorst S.A."/>
            <person name="Frey D."/>
            <person name="Adams P.D."/>
            <person name="Pray T."/>
            <person name="Tanjore D."/>
            <person name="Petzold C.J."/>
            <person name="Gladden J.M."/>
            <person name="Simmons B.A."/>
            <person name="Singer S.W."/>
        </authorList>
    </citation>
    <scope>NUCLEOTIDE SEQUENCE [LARGE SCALE GENOMIC DNA]</scope>
    <source>
        <strain evidence="2">JTherm</strain>
    </source>
</reference>
<feature type="transmembrane region" description="Helical" evidence="1">
    <location>
        <begin position="5"/>
        <end position="27"/>
    </location>
</feature>
<dbReference type="AlphaFoldDB" id="A0A2A6DWP2"/>
<keyword evidence="1" id="KW-1133">Transmembrane helix</keyword>
<evidence type="ECO:0000313" key="2">
    <source>
        <dbReference type="EMBL" id="PDO09211.1"/>
    </source>
</evidence>
<keyword evidence="1" id="KW-0472">Membrane</keyword>
<name>A0A2A6DWP2_9BACL</name>
<feature type="transmembrane region" description="Helical" evidence="1">
    <location>
        <begin position="39"/>
        <end position="58"/>
    </location>
</feature>
<gene>
    <name evidence="2" type="ORF">BLM47_13805</name>
</gene>
<evidence type="ECO:0000313" key="3">
    <source>
        <dbReference type="Proteomes" id="UP000243688"/>
    </source>
</evidence>
<dbReference type="Proteomes" id="UP000243688">
    <property type="component" value="Unassembled WGS sequence"/>
</dbReference>
<organism evidence="2 3">
    <name type="scientific">Candidatus Reconcilbacillus cellulovorans</name>
    <dbReference type="NCBI Taxonomy" id="1906605"/>
    <lineage>
        <taxon>Bacteria</taxon>
        <taxon>Bacillati</taxon>
        <taxon>Bacillota</taxon>
        <taxon>Bacilli</taxon>
        <taxon>Bacillales</taxon>
        <taxon>Paenibacillaceae</taxon>
        <taxon>Candidatus Reconcilbacillus</taxon>
    </lineage>
</organism>
<keyword evidence="1" id="KW-0812">Transmembrane</keyword>
<proteinExistence type="predicted"/>
<dbReference type="EMBL" id="MOXJ01000059">
    <property type="protein sequence ID" value="PDO09211.1"/>
    <property type="molecule type" value="Genomic_DNA"/>
</dbReference>
<comment type="caution">
    <text evidence="2">The sequence shown here is derived from an EMBL/GenBank/DDBJ whole genome shotgun (WGS) entry which is preliminary data.</text>
</comment>
<sequence>MIKRLFLISILSYLAGIVTYIILLRIIWDQPLTDESHVIFGGIIVFGLVAAPIYWWCIKLLKKYTKRYAFLLYPFVCALVALIPAFFVLTVPYSAIGATVFSPEGWLFYGFFTASGIVFGLGWKLLKIDRFMPLHQLAAQFRMG</sequence>
<protein>
    <submittedName>
        <fullName evidence="2">Uncharacterized protein</fullName>
    </submittedName>
</protein>
<feature type="transmembrane region" description="Helical" evidence="1">
    <location>
        <begin position="70"/>
        <end position="94"/>
    </location>
</feature>
<accession>A0A2A6DWP2</accession>
<feature type="transmembrane region" description="Helical" evidence="1">
    <location>
        <begin position="106"/>
        <end position="126"/>
    </location>
</feature>